<dbReference type="Pfam" id="PF01041">
    <property type="entry name" value="DegT_DnrJ_EryC1"/>
    <property type="match status" value="1"/>
</dbReference>
<dbReference type="GO" id="GO:0030170">
    <property type="term" value="F:pyridoxal phosphate binding"/>
    <property type="evidence" value="ECO:0007669"/>
    <property type="project" value="TreeGrafter"/>
</dbReference>
<gene>
    <name evidence="5" type="primary">rfbH</name>
    <name evidence="5" type="ORF">H7B90_24670</name>
</gene>
<evidence type="ECO:0000313" key="5">
    <source>
        <dbReference type="EMBL" id="MBB6694595.1"/>
    </source>
</evidence>
<name>A0A841U226_9BACL</name>
<dbReference type="FunFam" id="3.40.640.10:FF:000079">
    <property type="entry name" value="LPS biosynthesis protein"/>
    <property type="match status" value="1"/>
</dbReference>
<dbReference type="Gene3D" id="3.90.1150.10">
    <property type="entry name" value="Aspartate Aminotransferase, domain 1"/>
    <property type="match status" value="1"/>
</dbReference>
<sequence>MPSDAAALRARILELSSAYAKAAWPEGAAFRPGIDPVPVSGKVADGEELAALLDAAMDFGLTAGRFARQFEREFAAYIGTRHALLVNSGSSANLLAVSALTSERLGDRRLRPGDEVLTVAAGFPTTVNPILQNGLVPVFADIDLPTYNIAVGGLEQAISERTRAIVLAHTLGNPFDLAEIRRLADKYGLWLVEDCCDAVGSLYNGRRVGTFGDLATFSFYPAHHLTMGEGGAVLTSNPLLRKIVESLRDWGRDCWCEPGRDNTCGRRWDWTLGDLPSGYDHKYTYSHIGYNLKATDLQAAIGVAQLRKLPGFVQARRDNFAYLREALSPYEDRLVLPEPTAGSEPSWFGFPITLRGASSGSRRELLAELDRLRIGTRLLFGGNLLRQPAYKNVPHRVHGELTNADRVMNDTFWIGVFPGLTEPMLEFAARSVAGFLERGAAR</sequence>
<evidence type="ECO:0000256" key="2">
    <source>
        <dbReference type="ARBA" id="ARBA00022898"/>
    </source>
</evidence>
<evidence type="ECO:0000256" key="4">
    <source>
        <dbReference type="RuleBase" id="RU004508"/>
    </source>
</evidence>
<evidence type="ECO:0000256" key="3">
    <source>
        <dbReference type="ARBA" id="ARBA00037999"/>
    </source>
</evidence>
<protein>
    <submittedName>
        <fullName evidence="5">Lipopolysaccharide biosynthesis protein RfbH</fullName>
    </submittedName>
</protein>
<dbReference type="RefSeq" id="WP_185138554.1">
    <property type="nucleotide sequence ID" value="NZ_BORM01000004.1"/>
</dbReference>
<dbReference type="GO" id="GO:0008483">
    <property type="term" value="F:transaminase activity"/>
    <property type="evidence" value="ECO:0007669"/>
    <property type="project" value="TreeGrafter"/>
</dbReference>
<dbReference type="CDD" id="cd00616">
    <property type="entry name" value="AHBA_syn"/>
    <property type="match status" value="1"/>
</dbReference>
<dbReference type="EMBL" id="JACJVR010000097">
    <property type="protein sequence ID" value="MBB6694595.1"/>
    <property type="molecule type" value="Genomic_DNA"/>
</dbReference>
<dbReference type="AlphaFoldDB" id="A0A841U226"/>
<dbReference type="InterPro" id="IPR015424">
    <property type="entry name" value="PyrdxlP-dep_Trfase"/>
</dbReference>
<dbReference type="PIRSF" id="PIRSF000390">
    <property type="entry name" value="PLP_StrS"/>
    <property type="match status" value="1"/>
</dbReference>
<dbReference type="SUPFAM" id="SSF53383">
    <property type="entry name" value="PLP-dependent transferases"/>
    <property type="match status" value="1"/>
</dbReference>
<evidence type="ECO:0000256" key="1">
    <source>
        <dbReference type="ARBA" id="ARBA00001933"/>
    </source>
</evidence>
<proteinExistence type="inferred from homology"/>
<reference evidence="5 6" key="1">
    <citation type="submission" date="2020-08" db="EMBL/GenBank/DDBJ databases">
        <title>Cohnella phylogeny.</title>
        <authorList>
            <person name="Dunlap C."/>
        </authorList>
    </citation>
    <scope>NUCLEOTIDE SEQUENCE [LARGE SCALE GENOMIC DNA]</scope>
    <source>
        <strain evidence="5 6">DSM 25239</strain>
    </source>
</reference>
<comment type="cofactor">
    <cofactor evidence="1">
        <name>pyridoxal 5'-phosphate</name>
        <dbReference type="ChEBI" id="CHEBI:597326"/>
    </cofactor>
</comment>
<dbReference type="PANTHER" id="PTHR30244:SF34">
    <property type="entry name" value="DTDP-4-AMINO-4,6-DIDEOXYGALACTOSE TRANSAMINASE"/>
    <property type="match status" value="1"/>
</dbReference>
<dbReference type="InterPro" id="IPR015421">
    <property type="entry name" value="PyrdxlP-dep_Trfase_major"/>
</dbReference>
<keyword evidence="2 4" id="KW-0663">Pyridoxal phosphate</keyword>
<comment type="caution">
    <text evidence="5">The sequence shown here is derived from an EMBL/GenBank/DDBJ whole genome shotgun (WGS) entry which is preliminary data.</text>
</comment>
<dbReference type="InterPro" id="IPR015422">
    <property type="entry name" value="PyrdxlP-dep_Trfase_small"/>
</dbReference>
<dbReference type="Proteomes" id="UP000553776">
    <property type="component" value="Unassembled WGS sequence"/>
</dbReference>
<organism evidence="5 6">
    <name type="scientific">Cohnella xylanilytica</name>
    <dbReference type="NCBI Taxonomy" id="557555"/>
    <lineage>
        <taxon>Bacteria</taxon>
        <taxon>Bacillati</taxon>
        <taxon>Bacillota</taxon>
        <taxon>Bacilli</taxon>
        <taxon>Bacillales</taxon>
        <taxon>Paenibacillaceae</taxon>
        <taxon>Cohnella</taxon>
    </lineage>
</organism>
<dbReference type="NCBIfam" id="NF011936">
    <property type="entry name" value="PRK15407.1"/>
    <property type="match status" value="1"/>
</dbReference>
<keyword evidence="6" id="KW-1185">Reference proteome</keyword>
<dbReference type="InterPro" id="IPR000653">
    <property type="entry name" value="DegT/StrS_aminotransferase"/>
</dbReference>
<evidence type="ECO:0000313" key="6">
    <source>
        <dbReference type="Proteomes" id="UP000553776"/>
    </source>
</evidence>
<dbReference type="GO" id="GO:0000271">
    <property type="term" value="P:polysaccharide biosynthetic process"/>
    <property type="evidence" value="ECO:0007669"/>
    <property type="project" value="TreeGrafter"/>
</dbReference>
<comment type="similarity">
    <text evidence="3 4">Belongs to the DegT/DnrJ/EryC1 family.</text>
</comment>
<accession>A0A841U226</accession>
<dbReference type="PANTHER" id="PTHR30244">
    <property type="entry name" value="TRANSAMINASE"/>
    <property type="match status" value="1"/>
</dbReference>
<dbReference type="Gene3D" id="3.40.640.10">
    <property type="entry name" value="Type I PLP-dependent aspartate aminotransferase-like (Major domain)"/>
    <property type="match status" value="1"/>
</dbReference>